<evidence type="ECO:0000313" key="2">
    <source>
        <dbReference type="Proteomes" id="UP001365542"/>
    </source>
</evidence>
<accession>A0AAV9XI38</accession>
<comment type="caution">
    <text evidence="1">The sequence shown here is derived from an EMBL/GenBank/DDBJ whole genome shotgun (WGS) entry which is preliminary data.</text>
</comment>
<keyword evidence="2" id="KW-1185">Reference proteome</keyword>
<reference evidence="1 2" key="1">
    <citation type="submission" date="2019-10" db="EMBL/GenBank/DDBJ databases">
        <authorList>
            <person name="Palmer J.M."/>
        </authorList>
    </citation>
    <scope>NUCLEOTIDE SEQUENCE [LARGE SCALE GENOMIC DNA]</scope>
    <source>
        <strain evidence="1 2">TWF694</strain>
    </source>
</reference>
<dbReference type="EMBL" id="JAVHJO010000004">
    <property type="protein sequence ID" value="KAK6541221.1"/>
    <property type="molecule type" value="Genomic_DNA"/>
</dbReference>
<name>A0AAV9XI38_9PEZI</name>
<proteinExistence type="predicted"/>
<dbReference type="Proteomes" id="UP001365542">
    <property type="component" value="Unassembled WGS sequence"/>
</dbReference>
<evidence type="ECO:0008006" key="3">
    <source>
        <dbReference type="Google" id="ProtNLM"/>
    </source>
</evidence>
<sequence>MASLLTIPTEVRLLVLEHLLVSPFISEETGNPEVWPYLRDAVLATRTEGLHLLYPQVLRTCKKIYVEGIKLLYSKNRICIYPPSIAASDVDVGSDCLSQALRFLRGIGKNNSSLVRRLTIGGGSGLLQTEHLKECFQLATGLGDLRLLTLGPRCKAPYSFMLQYYLNVQAASKASSTALTLISSSVPNGFVPEGFGFIYLRFQQEGSRLDGDVRVGLDDSIVYFREKVREQEREWAKQGWNLPVMFESNHGIVSFV</sequence>
<protein>
    <recommendedName>
        <fullName evidence="3">F-box domain-containing protein</fullName>
    </recommendedName>
</protein>
<dbReference type="AlphaFoldDB" id="A0AAV9XI38"/>
<organism evidence="1 2">
    <name type="scientific">Orbilia ellipsospora</name>
    <dbReference type="NCBI Taxonomy" id="2528407"/>
    <lineage>
        <taxon>Eukaryota</taxon>
        <taxon>Fungi</taxon>
        <taxon>Dikarya</taxon>
        <taxon>Ascomycota</taxon>
        <taxon>Pezizomycotina</taxon>
        <taxon>Orbiliomycetes</taxon>
        <taxon>Orbiliales</taxon>
        <taxon>Orbiliaceae</taxon>
        <taxon>Orbilia</taxon>
    </lineage>
</organism>
<evidence type="ECO:0000313" key="1">
    <source>
        <dbReference type="EMBL" id="KAK6541221.1"/>
    </source>
</evidence>
<gene>
    <name evidence="1" type="ORF">TWF694_008588</name>
</gene>